<dbReference type="Proteomes" id="UP001150941">
    <property type="component" value="Unassembled WGS sequence"/>
</dbReference>
<dbReference type="EMBL" id="JAPQKS010000007">
    <property type="protein sequence ID" value="KAJ5220290.1"/>
    <property type="molecule type" value="Genomic_DNA"/>
</dbReference>
<comment type="caution">
    <text evidence="1">The sequence shown here is derived from an EMBL/GenBank/DDBJ whole genome shotgun (WGS) entry which is preliminary data.</text>
</comment>
<proteinExistence type="predicted"/>
<evidence type="ECO:0000313" key="2">
    <source>
        <dbReference type="Proteomes" id="UP001150941"/>
    </source>
</evidence>
<reference evidence="1" key="2">
    <citation type="journal article" date="2023" name="IMA Fungus">
        <title>Comparative genomic study of the Penicillium genus elucidates a diverse pangenome and 15 lateral gene transfer events.</title>
        <authorList>
            <person name="Petersen C."/>
            <person name="Sorensen T."/>
            <person name="Nielsen M.R."/>
            <person name="Sondergaard T.E."/>
            <person name="Sorensen J.L."/>
            <person name="Fitzpatrick D.A."/>
            <person name="Frisvad J.C."/>
            <person name="Nielsen K.L."/>
        </authorList>
    </citation>
    <scope>NUCLEOTIDE SEQUENCE</scope>
    <source>
        <strain evidence="1">IBT 19713</strain>
    </source>
</reference>
<evidence type="ECO:0000313" key="1">
    <source>
        <dbReference type="EMBL" id="KAJ5220290.1"/>
    </source>
</evidence>
<organism evidence="1 2">
    <name type="scientific">Penicillium chermesinum</name>
    <dbReference type="NCBI Taxonomy" id="63820"/>
    <lineage>
        <taxon>Eukaryota</taxon>
        <taxon>Fungi</taxon>
        <taxon>Dikarya</taxon>
        <taxon>Ascomycota</taxon>
        <taxon>Pezizomycotina</taxon>
        <taxon>Eurotiomycetes</taxon>
        <taxon>Eurotiomycetidae</taxon>
        <taxon>Eurotiales</taxon>
        <taxon>Aspergillaceae</taxon>
        <taxon>Penicillium</taxon>
    </lineage>
</organism>
<sequence>MQDMRDKHTRVCGPSLPRALRPCAHGGQLQLQRLIPRPRPLGERNQGCPLGASGALARAGLSPATGVLAAATMLTISDGFPRKLQKRYIRPYLSRDFEPCYGLPSRRLVDAYIGRSNGFASCITHNTNDFVSNLYYARIHYLKTYHGCEKTENDALKIVLTCSREELWRRENDFVLNFEDGLCVA</sequence>
<dbReference type="RefSeq" id="XP_058327120.1">
    <property type="nucleotide sequence ID" value="XM_058478790.1"/>
</dbReference>
<accession>A0A9W9NHX7</accession>
<dbReference type="GeneID" id="83206093"/>
<reference evidence="1" key="1">
    <citation type="submission" date="2022-11" db="EMBL/GenBank/DDBJ databases">
        <authorList>
            <person name="Petersen C."/>
        </authorList>
    </citation>
    <scope>NUCLEOTIDE SEQUENCE</scope>
    <source>
        <strain evidence="1">IBT 19713</strain>
    </source>
</reference>
<protein>
    <submittedName>
        <fullName evidence="1">Uncharacterized protein</fullName>
    </submittedName>
</protein>
<name>A0A9W9NHX7_9EURO</name>
<dbReference type="AlphaFoldDB" id="A0A9W9NHX7"/>
<gene>
    <name evidence="1" type="ORF">N7468_009494</name>
</gene>
<keyword evidence="2" id="KW-1185">Reference proteome</keyword>